<comment type="caution">
    <text evidence="2">The sequence shown here is derived from an EMBL/GenBank/DDBJ whole genome shotgun (WGS) entry which is preliminary data.</text>
</comment>
<accession>A0A8J7QAX9</accession>
<name>A0A8J7QAX9_9BACT</name>
<organism evidence="2 3">
    <name type="scientific">Acanthopleuribacter pedis</name>
    <dbReference type="NCBI Taxonomy" id="442870"/>
    <lineage>
        <taxon>Bacteria</taxon>
        <taxon>Pseudomonadati</taxon>
        <taxon>Acidobacteriota</taxon>
        <taxon>Holophagae</taxon>
        <taxon>Acanthopleuribacterales</taxon>
        <taxon>Acanthopleuribacteraceae</taxon>
        <taxon>Acanthopleuribacter</taxon>
    </lineage>
</organism>
<gene>
    <name evidence="2" type="ORF">J3U88_17625</name>
</gene>
<sequence length="67" mass="7470">MNLQVTLSDEEKSDLQEIKSNSSNRSNAEIVRKALKLFLFIEKEMASGKIIITANPDGSDPHKLVIL</sequence>
<dbReference type="Proteomes" id="UP000664417">
    <property type="component" value="Unassembled WGS sequence"/>
</dbReference>
<dbReference type="AlphaFoldDB" id="A0A8J7QAX9"/>
<dbReference type="EMBL" id="JAFREP010000016">
    <property type="protein sequence ID" value="MBO1320299.1"/>
    <property type="molecule type" value="Genomic_DNA"/>
</dbReference>
<dbReference type="RefSeq" id="WP_207860253.1">
    <property type="nucleotide sequence ID" value="NZ_JAFREP010000016.1"/>
</dbReference>
<proteinExistence type="predicted"/>
<protein>
    <submittedName>
        <fullName evidence="2">Uncharacterized protein</fullName>
    </submittedName>
</protein>
<evidence type="ECO:0000256" key="1">
    <source>
        <dbReference type="SAM" id="MobiDB-lite"/>
    </source>
</evidence>
<evidence type="ECO:0000313" key="2">
    <source>
        <dbReference type="EMBL" id="MBO1320299.1"/>
    </source>
</evidence>
<keyword evidence="3" id="KW-1185">Reference proteome</keyword>
<evidence type="ECO:0000313" key="3">
    <source>
        <dbReference type="Proteomes" id="UP000664417"/>
    </source>
</evidence>
<reference evidence="2" key="1">
    <citation type="submission" date="2021-03" db="EMBL/GenBank/DDBJ databases">
        <authorList>
            <person name="Wang G."/>
        </authorList>
    </citation>
    <scope>NUCLEOTIDE SEQUENCE</scope>
    <source>
        <strain evidence="2">KCTC 12899</strain>
    </source>
</reference>
<feature type="region of interest" description="Disordered" evidence="1">
    <location>
        <begin position="1"/>
        <end position="23"/>
    </location>
</feature>